<evidence type="ECO:0000313" key="9">
    <source>
        <dbReference type="Proteomes" id="UP000611640"/>
    </source>
</evidence>
<dbReference type="AlphaFoldDB" id="A0A7R7HX81"/>
<feature type="domain" description="Alcohol dehydrogenase-like N-terminal" evidence="7">
    <location>
        <begin position="26"/>
        <end position="140"/>
    </location>
</feature>
<evidence type="ECO:0000259" key="6">
    <source>
        <dbReference type="Pfam" id="PF00107"/>
    </source>
</evidence>
<reference evidence="8 9" key="1">
    <citation type="submission" date="2020-08" db="EMBL/GenBank/DDBJ databases">
        <title>Whole genome shotgun sequence of Actinocatenispora thailandica NBRC 105041.</title>
        <authorList>
            <person name="Komaki H."/>
            <person name="Tamura T."/>
        </authorList>
    </citation>
    <scope>NUCLEOTIDE SEQUENCE [LARGE SCALE GENOMIC DNA]</scope>
    <source>
        <strain evidence="8 9">NBRC 105041</strain>
    </source>
</reference>
<evidence type="ECO:0000256" key="4">
    <source>
        <dbReference type="ARBA" id="ARBA00022833"/>
    </source>
</evidence>
<dbReference type="KEGG" id="atl:Athai_34200"/>
<dbReference type="GO" id="GO:0016491">
    <property type="term" value="F:oxidoreductase activity"/>
    <property type="evidence" value="ECO:0007669"/>
    <property type="project" value="UniProtKB-KW"/>
</dbReference>
<dbReference type="SUPFAM" id="SSF51735">
    <property type="entry name" value="NAD(P)-binding Rossmann-fold domains"/>
    <property type="match status" value="1"/>
</dbReference>
<dbReference type="InterPro" id="IPR011032">
    <property type="entry name" value="GroES-like_sf"/>
</dbReference>
<dbReference type="InterPro" id="IPR013154">
    <property type="entry name" value="ADH-like_N"/>
</dbReference>
<protein>
    <recommendedName>
        <fullName evidence="10">Alcohol dehydrogenase-like C-terminal domain-containing protein</fullName>
    </recommendedName>
</protein>
<keyword evidence="4" id="KW-0862">Zinc</keyword>
<dbReference type="GO" id="GO:0046872">
    <property type="term" value="F:metal ion binding"/>
    <property type="evidence" value="ECO:0007669"/>
    <property type="project" value="UniProtKB-KW"/>
</dbReference>
<comment type="similarity">
    <text evidence="2">Belongs to the zinc-containing alcohol dehydrogenase family.</text>
</comment>
<evidence type="ECO:0000256" key="3">
    <source>
        <dbReference type="ARBA" id="ARBA00022723"/>
    </source>
</evidence>
<proteinExistence type="inferred from homology"/>
<keyword evidence="5" id="KW-0560">Oxidoreductase</keyword>
<dbReference type="RefSeq" id="WP_203962368.1">
    <property type="nucleotide sequence ID" value="NZ_AP023355.1"/>
</dbReference>
<organism evidence="8 9">
    <name type="scientific">Actinocatenispora thailandica</name>
    <dbReference type="NCBI Taxonomy" id="227318"/>
    <lineage>
        <taxon>Bacteria</taxon>
        <taxon>Bacillati</taxon>
        <taxon>Actinomycetota</taxon>
        <taxon>Actinomycetes</taxon>
        <taxon>Micromonosporales</taxon>
        <taxon>Micromonosporaceae</taxon>
        <taxon>Actinocatenispora</taxon>
    </lineage>
</organism>
<dbReference type="Pfam" id="PF00107">
    <property type="entry name" value="ADH_zinc_N"/>
    <property type="match status" value="1"/>
</dbReference>
<dbReference type="InterPro" id="IPR013149">
    <property type="entry name" value="ADH-like_C"/>
</dbReference>
<dbReference type="SUPFAM" id="SSF50129">
    <property type="entry name" value="GroES-like"/>
    <property type="match status" value="1"/>
</dbReference>
<dbReference type="Gene3D" id="3.40.50.720">
    <property type="entry name" value="NAD(P)-binding Rossmann-like Domain"/>
    <property type="match status" value="1"/>
</dbReference>
<evidence type="ECO:0000256" key="5">
    <source>
        <dbReference type="ARBA" id="ARBA00023002"/>
    </source>
</evidence>
<dbReference type="Gene3D" id="3.90.180.10">
    <property type="entry name" value="Medium-chain alcohol dehydrogenases, catalytic domain"/>
    <property type="match status" value="1"/>
</dbReference>
<comment type="cofactor">
    <cofactor evidence="1">
        <name>Zn(2+)</name>
        <dbReference type="ChEBI" id="CHEBI:29105"/>
    </cofactor>
</comment>
<dbReference type="PANTHER" id="PTHR43350:SF17">
    <property type="entry name" value="NAD-DEPENDENT ALCOHOL DEHYDROGENASE"/>
    <property type="match status" value="1"/>
</dbReference>
<feature type="domain" description="Alcohol dehydrogenase-like C-terminal" evidence="6">
    <location>
        <begin position="184"/>
        <end position="310"/>
    </location>
</feature>
<evidence type="ECO:0000256" key="1">
    <source>
        <dbReference type="ARBA" id="ARBA00001947"/>
    </source>
</evidence>
<gene>
    <name evidence="8" type="ORF">Athai_34200</name>
</gene>
<evidence type="ECO:0000256" key="2">
    <source>
        <dbReference type="ARBA" id="ARBA00008072"/>
    </source>
</evidence>
<evidence type="ECO:0000313" key="8">
    <source>
        <dbReference type="EMBL" id="BCJ35917.1"/>
    </source>
</evidence>
<dbReference type="Pfam" id="PF08240">
    <property type="entry name" value="ADH_N"/>
    <property type="match status" value="1"/>
</dbReference>
<dbReference type="EMBL" id="AP023355">
    <property type="protein sequence ID" value="BCJ35917.1"/>
    <property type="molecule type" value="Genomic_DNA"/>
</dbReference>
<evidence type="ECO:0000259" key="7">
    <source>
        <dbReference type="Pfam" id="PF08240"/>
    </source>
</evidence>
<sequence length="362" mass="37264">MRAWTVASPDDGVRLREVPEPTLQGGGVLIDVLAAHVPAYTKAVVRGNRGGLPVPLTLGPACVGRVIDVAPDVFGVAPGDIVLDTALLDAGDGDAILVGWVGLGGSGAGSERTDRMRAVWRDGVFAERALCAKETLVRLPGAERYPDPARLSFLPWLCIAASGLSAAGPLAGRDVAVIGATGQLGGAAVLMALAQGAATVTAVGRNQRALDRLAGLGPRVRTHRLTGDRPTDAAGIGPVHVALDTLGATPTPDATMAGYDSLRERGTLVLVGGVRQELPIPYGDLMRRGLTVRGSWMSDEQTVTTVWNLIRSGLLDLSAVEPLPVGLDDPAAALDLAERTTGLDFVALLPAPAPQPVTPGRG</sequence>
<dbReference type="PANTHER" id="PTHR43350">
    <property type="entry name" value="NAD-DEPENDENT ALCOHOL DEHYDROGENASE"/>
    <property type="match status" value="1"/>
</dbReference>
<accession>A0A7R7HX81</accession>
<evidence type="ECO:0008006" key="10">
    <source>
        <dbReference type="Google" id="ProtNLM"/>
    </source>
</evidence>
<dbReference type="InterPro" id="IPR036291">
    <property type="entry name" value="NAD(P)-bd_dom_sf"/>
</dbReference>
<name>A0A7R7HX81_9ACTN</name>
<keyword evidence="3" id="KW-0479">Metal-binding</keyword>
<dbReference type="Proteomes" id="UP000611640">
    <property type="component" value="Chromosome"/>
</dbReference>
<keyword evidence="9" id="KW-1185">Reference proteome</keyword>